<feature type="transmembrane region" description="Helical" evidence="1">
    <location>
        <begin position="84"/>
        <end position="117"/>
    </location>
</feature>
<keyword evidence="3" id="KW-1185">Reference proteome</keyword>
<feature type="transmembrane region" description="Helical" evidence="1">
    <location>
        <begin position="137"/>
        <end position="156"/>
    </location>
</feature>
<dbReference type="Proteomes" id="UP000680815">
    <property type="component" value="Unassembled WGS sequence"/>
</dbReference>
<sequence>MASGQVGWAAAARQVALLALVVGSGIYAWYALFGGPVTVLPWADGPIVSAAPIWLLPAWYLMAWQVLAFASLRRALIGAAVSLGLSLLTFVAALLLGLVSMALLVLPVGLAGVVLIGRDLARRDAADAAPGAGAPRLAHIAGLVVGYAGLLPALLATNDRYGMPYPPAGISAAGIFSLLAPLLLICLPHALLTLTWRAPNGPPRFMPRRAGALLLLIWLPGALALGPFWPALLPSRHAALHAELRLFRDAGGYQVGRYAGEAMRATPGPRPVALTVPEGWLGLEDRNRAPAETPRSIEIVRDPRGPAPGALLRRVRLQARWGLPALTVEPGRVALGCTEPDPAMGGVFACRQLVFEYGEASNPTLAERLPEAALVRRLYTPWAGGADVYHLVGPGLLARCRVEQRCTLVFATREGTEAEVEIPEESAALWREARGEAARLLRDAAGLTLEEAEEVPVTPAR</sequence>
<keyword evidence="1" id="KW-0812">Transmembrane</keyword>
<evidence type="ECO:0000313" key="2">
    <source>
        <dbReference type="EMBL" id="MBP0465728.1"/>
    </source>
</evidence>
<feature type="transmembrane region" description="Helical" evidence="1">
    <location>
        <begin position="53"/>
        <end position="72"/>
    </location>
</feature>
<keyword evidence="1" id="KW-0472">Membrane</keyword>
<protein>
    <submittedName>
        <fullName evidence="2">Uncharacterized protein</fullName>
    </submittedName>
</protein>
<name>A0ABS4AWJ1_9PROT</name>
<evidence type="ECO:0000313" key="3">
    <source>
        <dbReference type="Proteomes" id="UP000680815"/>
    </source>
</evidence>
<reference evidence="2 3" key="1">
    <citation type="submission" date="2021-03" db="EMBL/GenBank/DDBJ databases">
        <authorList>
            <person name="So Y."/>
        </authorList>
    </citation>
    <scope>NUCLEOTIDE SEQUENCE [LARGE SCALE GENOMIC DNA]</scope>
    <source>
        <strain evidence="2 3">PWR1</strain>
    </source>
</reference>
<feature type="transmembrane region" description="Helical" evidence="1">
    <location>
        <begin position="212"/>
        <end position="233"/>
    </location>
</feature>
<feature type="transmembrane region" description="Helical" evidence="1">
    <location>
        <begin position="15"/>
        <end position="33"/>
    </location>
</feature>
<proteinExistence type="predicted"/>
<organism evidence="2 3">
    <name type="scientific">Roseomonas nitratireducens</name>
    <dbReference type="NCBI Taxonomy" id="2820810"/>
    <lineage>
        <taxon>Bacteria</taxon>
        <taxon>Pseudomonadati</taxon>
        <taxon>Pseudomonadota</taxon>
        <taxon>Alphaproteobacteria</taxon>
        <taxon>Acetobacterales</taxon>
        <taxon>Roseomonadaceae</taxon>
        <taxon>Roseomonas</taxon>
    </lineage>
</organism>
<comment type="caution">
    <text evidence="2">The sequence shown here is derived from an EMBL/GenBank/DDBJ whole genome shotgun (WGS) entry which is preliminary data.</text>
</comment>
<feature type="transmembrane region" description="Helical" evidence="1">
    <location>
        <begin position="168"/>
        <end position="192"/>
    </location>
</feature>
<accession>A0ABS4AWJ1</accession>
<dbReference type="RefSeq" id="WP_209353116.1">
    <property type="nucleotide sequence ID" value="NZ_JAGIYZ010000018.1"/>
</dbReference>
<gene>
    <name evidence="2" type="ORF">J5Y09_17505</name>
</gene>
<keyword evidence="1" id="KW-1133">Transmembrane helix</keyword>
<dbReference type="EMBL" id="JAGIYZ010000018">
    <property type="protein sequence ID" value="MBP0465728.1"/>
    <property type="molecule type" value="Genomic_DNA"/>
</dbReference>
<evidence type="ECO:0000256" key="1">
    <source>
        <dbReference type="SAM" id="Phobius"/>
    </source>
</evidence>